<keyword evidence="3" id="KW-1185">Reference proteome</keyword>
<organism evidence="2 3">
    <name type="scientific">Nephila pilipes</name>
    <name type="common">Giant wood spider</name>
    <name type="synonym">Nephila maculata</name>
    <dbReference type="NCBI Taxonomy" id="299642"/>
    <lineage>
        <taxon>Eukaryota</taxon>
        <taxon>Metazoa</taxon>
        <taxon>Ecdysozoa</taxon>
        <taxon>Arthropoda</taxon>
        <taxon>Chelicerata</taxon>
        <taxon>Arachnida</taxon>
        <taxon>Araneae</taxon>
        <taxon>Araneomorphae</taxon>
        <taxon>Entelegynae</taxon>
        <taxon>Araneoidea</taxon>
        <taxon>Nephilidae</taxon>
        <taxon>Nephila</taxon>
    </lineage>
</organism>
<evidence type="ECO:0000313" key="3">
    <source>
        <dbReference type="Proteomes" id="UP000887013"/>
    </source>
</evidence>
<proteinExistence type="predicted"/>
<dbReference type="Pfam" id="PF20700">
    <property type="entry name" value="Mutator"/>
    <property type="match status" value="1"/>
</dbReference>
<comment type="caution">
    <text evidence="2">The sequence shown here is derived from an EMBL/GenBank/DDBJ whole genome shotgun (WGS) entry which is preliminary data.</text>
</comment>
<dbReference type="EMBL" id="BMAW01007717">
    <property type="protein sequence ID" value="GFT05053.1"/>
    <property type="molecule type" value="Genomic_DNA"/>
</dbReference>
<gene>
    <name evidence="2" type="primary">AVEN_271635_1</name>
    <name evidence="2" type="ORF">NPIL_265111</name>
</gene>
<protein>
    <recommendedName>
        <fullName evidence="1">Mutator-like transposase domain-containing protein</fullName>
    </recommendedName>
</protein>
<accession>A0A8X6NBB9</accession>
<feature type="domain" description="Mutator-like transposase" evidence="1">
    <location>
        <begin position="7"/>
        <end position="123"/>
    </location>
</feature>
<sequence length="169" mass="19090">MTNGFDDINIRLAYGMRCIGKGNSAAKTFCAVMNLPPPPAKFELYNDILLRSLIKVSRESMRNAVEDTVKNNNSNRDITAAFDGSWQKRGHTSLNGVVSATCLKTGKVLDFECLSKYCFKKHNCDHNKLAFDIGFSKRTENCRYQPADGSTQVEYWDTYTAEFQPLPRL</sequence>
<dbReference type="Proteomes" id="UP000887013">
    <property type="component" value="Unassembled WGS sequence"/>
</dbReference>
<name>A0A8X6NBB9_NEPPI</name>
<reference evidence="2" key="1">
    <citation type="submission" date="2020-08" db="EMBL/GenBank/DDBJ databases">
        <title>Multicomponent nature underlies the extraordinary mechanical properties of spider dragline silk.</title>
        <authorList>
            <person name="Kono N."/>
            <person name="Nakamura H."/>
            <person name="Mori M."/>
            <person name="Yoshida Y."/>
            <person name="Ohtoshi R."/>
            <person name="Malay A.D."/>
            <person name="Moran D.A.P."/>
            <person name="Tomita M."/>
            <person name="Numata K."/>
            <person name="Arakawa K."/>
        </authorList>
    </citation>
    <scope>NUCLEOTIDE SEQUENCE</scope>
</reference>
<dbReference type="InterPro" id="IPR049012">
    <property type="entry name" value="Mutator_transp_dom"/>
</dbReference>
<evidence type="ECO:0000259" key="1">
    <source>
        <dbReference type="Pfam" id="PF20700"/>
    </source>
</evidence>
<evidence type="ECO:0000313" key="2">
    <source>
        <dbReference type="EMBL" id="GFT05053.1"/>
    </source>
</evidence>
<dbReference type="OrthoDB" id="10069847at2759"/>
<dbReference type="AlphaFoldDB" id="A0A8X6NBB9"/>